<dbReference type="InterPro" id="IPR002110">
    <property type="entry name" value="Ankyrin_rpt"/>
</dbReference>
<dbReference type="SUPFAM" id="SSF52540">
    <property type="entry name" value="P-loop containing nucleoside triphosphate hydrolases"/>
    <property type="match status" value="1"/>
</dbReference>
<dbReference type="InterPro" id="IPR027417">
    <property type="entry name" value="P-loop_NTPase"/>
</dbReference>
<name>A0AAD7JJL3_9AGAR</name>
<feature type="repeat" description="ANK" evidence="3">
    <location>
        <begin position="936"/>
        <end position="968"/>
    </location>
</feature>
<dbReference type="InterPro" id="IPR056884">
    <property type="entry name" value="NPHP3-like_N"/>
</dbReference>
<evidence type="ECO:0000313" key="7">
    <source>
        <dbReference type="Proteomes" id="UP001215598"/>
    </source>
</evidence>
<evidence type="ECO:0000313" key="6">
    <source>
        <dbReference type="EMBL" id="KAJ7766224.1"/>
    </source>
</evidence>
<dbReference type="SMART" id="SM00248">
    <property type="entry name" value="ANK"/>
    <property type="match status" value="13"/>
</dbReference>
<dbReference type="Pfam" id="PF24883">
    <property type="entry name" value="NPHP3_N"/>
    <property type="match status" value="1"/>
</dbReference>
<dbReference type="Gene3D" id="1.25.40.20">
    <property type="entry name" value="Ankyrin repeat-containing domain"/>
    <property type="match status" value="6"/>
</dbReference>
<sequence length="1538" mass="169275">MAEVVGFASAIAGLVALAAQITSISYRYLSDVRDAKHTRSQYLAELSALTDTLLHAETAAVDAEHLDPSAPRPASLSAEVLEDCHNHLSSLKNNLEARAATSSGSLTRLKSSLTWPLEEQQMKKHIEMLHRFRSIFADYVSARTLALSTVSYTKLDMLSQERDHRHLVELFCPPHPLHHGPPTEPPCPGTGKWFLESNVYVQWHTGAPSVLWCHGNPGVGKSMLSSIILQDLSQHPKASDVIYYFCDFAAGKQQTATAVLQTLTRQMLMDVNSAQISVLKRCREHLSTPPTLKEITHALIELCKLQDTAPWIVIDALDELEDRRLFLPLLGEFVKAGCHIFATSRPLPDIADAFSAFTQVELVANHNDLKLFVESELKGSDLCDMDSGNDIVNTIVEKADGIFLLAQLLMSHVLGLTTLKQIRQSLVALPSNLNSAYQSTLERIMVQTTSRRILALRAIAWIINAERRLTIAELLHAFAVEEGEDEIDDENITTLRILLQVCVGLVVVSDDTTITLVHATAHTFFKSMDTPEFANTQLDMARTCLRYLCMSTPFSTGPCSNVLEMNHRLDQMSFLTYAAHYWGQHARGMEQPLAQLICRLLSDTSLRGSSFQALHYRRHLDSQLADASFAALPTGQGPLHVAASWDLGEAAETYLDSNSLVLVDAQGWTPLHWACFKCSAVVRELLLRNGASVNICDTHNWTPLFWASFNGDAEALTSLLNHGADHLIRDIYSWTALQWAVSAGARNTVELLLGHHTQFLARRKEEPRKLVASLSVAEAQLQHAHRHRSIVPAEIAADIGDADLLDVLLQAMTVKASDSAAFNNGWKRAHFDPPMSNIWRTLSKAERINGPDSTSASLFDPYYKVQNLGEWRSRLLHVAIRDDKIIMVQLLLELGADPNNIIHGRPALHTAAGRREHRLVELILAAGGDPILYDARGRTALHQAVMNGFEETAMALIRGGADVNAVIQDSLSREREIGPDVSGFTPLMLASGLKTAVTSYDRRLNYHKADPILPASLAYLLLSAGADANSFDKSGRSVLHHAVMAHDLNLVKLLLDNGTPIPEPDPHGYCIIHAFAQSRARGRSPEDLETFLDLLLQKSPTGAESMECRKVSSLDSPYSSVHRKSHMHCPLSLALHSGNWGIFTALLKRNAQLRTTQPLEPFLRQAIRQLQPGAVHFLLDHGAKLEGDGGVVRDLLWESTRLCSEECAREAFTSILTDLIKAGADVNSVNSGLLSAVKHTTEIPGVIQALLDVGADLHQIDGNGLDLFMISLIQEKVPTLSCLLENNAKKPRQNEHWTQPVPSPLPDDIIAYLCACLKQHNLVLQRTKSNKSFLQLAVEAGSAHTVAHLITCGADPEEVDQHGWRPLHTAIFRGHGAVVDVLLSNGVDVHAATQKWPHDDRRPSALRVADMWTGQPLHLAAMIGDVRIVRELLARGSIVCASTGSNPHCRCFPVYGPTALDIALDKDVFQGKMGVPLDHGRLEIATMLVEHGADVRGTASHLTLDDVGLFEGREDLWDKLRAGVTEEQLVCKSCAAYL</sequence>
<keyword evidence="2 3" id="KW-0040">ANK repeat</keyword>
<protein>
    <submittedName>
        <fullName evidence="6">Ankyrin repeat-containing domain protein</fullName>
    </submittedName>
</protein>
<feature type="repeat" description="ANK" evidence="3">
    <location>
        <begin position="1416"/>
        <end position="1444"/>
    </location>
</feature>
<evidence type="ECO:0000259" key="5">
    <source>
        <dbReference type="Pfam" id="PF24883"/>
    </source>
</evidence>
<feature type="repeat" description="ANK" evidence="3">
    <location>
        <begin position="903"/>
        <end position="935"/>
    </location>
</feature>
<feature type="repeat" description="ANK" evidence="3">
    <location>
        <begin position="666"/>
        <end position="698"/>
    </location>
</feature>
<feature type="repeat" description="ANK" evidence="3">
    <location>
        <begin position="1034"/>
        <end position="1066"/>
    </location>
</feature>
<comment type="caution">
    <text evidence="6">The sequence shown here is derived from an EMBL/GenBank/DDBJ whole genome shotgun (WGS) entry which is preliminary data.</text>
</comment>
<evidence type="ECO:0000256" key="2">
    <source>
        <dbReference type="ARBA" id="ARBA00023043"/>
    </source>
</evidence>
<dbReference type="SUPFAM" id="SSF48403">
    <property type="entry name" value="Ankyrin repeat"/>
    <property type="match status" value="2"/>
</dbReference>
<dbReference type="EMBL" id="JARKIB010000024">
    <property type="protein sequence ID" value="KAJ7766224.1"/>
    <property type="molecule type" value="Genomic_DNA"/>
</dbReference>
<feature type="domain" description="Nephrocystin 3-like N-terminal" evidence="5">
    <location>
        <begin position="189"/>
        <end position="345"/>
    </location>
</feature>
<dbReference type="PROSITE" id="PS50297">
    <property type="entry name" value="ANK_REP_REGION"/>
    <property type="match status" value="6"/>
</dbReference>
<reference evidence="6" key="1">
    <citation type="submission" date="2023-03" db="EMBL/GenBank/DDBJ databases">
        <title>Massive genome expansion in bonnet fungi (Mycena s.s.) driven by repeated elements and novel gene families across ecological guilds.</title>
        <authorList>
            <consortium name="Lawrence Berkeley National Laboratory"/>
            <person name="Harder C.B."/>
            <person name="Miyauchi S."/>
            <person name="Viragh M."/>
            <person name="Kuo A."/>
            <person name="Thoen E."/>
            <person name="Andreopoulos B."/>
            <person name="Lu D."/>
            <person name="Skrede I."/>
            <person name="Drula E."/>
            <person name="Henrissat B."/>
            <person name="Morin E."/>
            <person name="Kohler A."/>
            <person name="Barry K."/>
            <person name="LaButti K."/>
            <person name="Morin E."/>
            <person name="Salamov A."/>
            <person name="Lipzen A."/>
            <person name="Mereny Z."/>
            <person name="Hegedus B."/>
            <person name="Baldrian P."/>
            <person name="Stursova M."/>
            <person name="Weitz H."/>
            <person name="Taylor A."/>
            <person name="Grigoriev I.V."/>
            <person name="Nagy L.G."/>
            <person name="Martin F."/>
            <person name="Kauserud H."/>
        </authorList>
    </citation>
    <scope>NUCLEOTIDE SEQUENCE</scope>
    <source>
        <strain evidence="6">CBHHK182m</strain>
    </source>
</reference>
<gene>
    <name evidence="6" type="ORF">B0H16DRAFT_1413034</name>
</gene>
<evidence type="ECO:0000256" key="3">
    <source>
        <dbReference type="PROSITE-ProRule" id="PRU00023"/>
    </source>
</evidence>
<evidence type="ECO:0000256" key="1">
    <source>
        <dbReference type="ARBA" id="ARBA00022737"/>
    </source>
</evidence>
<dbReference type="PANTHER" id="PTHR24198">
    <property type="entry name" value="ANKYRIN REPEAT AND PROTEIN KINASE DOMAIN-CONTAINING PROTEIN"/>
    <property type="match status" value="1"/>
</dbReference>
<feature type="repeat" description="ANK" evidence="3">
    <location>
        <begin position="1362"/>
        <end position="1394"/>
    </location>
</feature>
<dbReference type="InterPro" id="IPR054471">
    <property type="entry name" value="GPIID_WHD"/>
</dbReference>
<dbReference type="PROSITE" id="PS50088">
    <property type="entry name" value="ANK_REPEAT"/>
    <property type="match status" value="7"/>
</dbReference>
<dbReference type="Pfam" id="PF12796">
    <property type="entry name" value="Ank_2"/>
    <property type="match status" value="3"/>
</dbReference>
<accession>A0AAD7JJL3</accession>
<organism evidence="6 7">
    <name type="scientific">Mycena metata</name>
    <dbReference type="NCBI Taxonomy" id="1033252"/>
    <lineage>
        <taxon>Eukaryota</taxon>
        <taxon>Fungi</taxon>
        <taxon>Dikarya</taxon>
        <taxon>Basidiomycota</taxon>
        <taxon>Agaricomycotina</taxon>
        <taxon>Agaricomycetes</taxon>
        <taxon>Agaricomycetidae</taxon>
        <taxon>Agaricales</taxon>
        <taxon>Marasmiineae</taxon>
        <taxon>Mycenaceae</taxon>
        <taxon>Mycena</taxon>
    </lineage>
</organism>
<feature type="repeat" description="ANK" evidence="3">
    <location>
        <begin position="699"/>
        <end position="731"/>
    </location>
</feature>
<dbReference type="Pfam" id="PF00023">
    <property type="entry name" value="Ank"/>
    <property type="match status" value="1"/>
</dbReference>
<dbReference type="Pfam" id="PF22939">
    <property type="entry name" value="WHD_GPIID"/>
    <property type="match status" value="1"/>
</dbReference>
<dbReference type="PANTHER" id="PTHR24198:SF194">
    <property type="entry name" value="INVERSIN-A"/>
    <property type="match status" value="1"/>
</dbReference>
<dbReference type="Proteomes" id="UP001215598">
    <property type="component" value="Unassembled WGS sequence"/>
</dbReference>
<dbReference type="InterPro" id="IPR036770">
    <property type="entry name" value="Ankyrin_rpt-contain_sf"/>
</dbReference>
<proteinExistence type="predicted"/>
<dbReference type="Gene3D" id="3.40.50.300">
    <property type="entry name" value="P-loop containing nucleotide triphosphate hydrolases"/>
    <property type="match status" value="1"/>
</dbReference>
<evidence type="ECO:0000259" key="4">
    <source>
        <dbReference type="Pfam" id="PF22939"/>
    </source>
</evidence>
<keyword evidence="7" id="KW-1185">Reference proteome</keyword>
<feature type="domain" description="GPI inositol-deacylase winged helix" evidence="4">
    <location>
        <begin position="445"/>
        <end position="528"/>
    </location>
</feature>
<keyword evidence="1" id="KW-0677">Repeat</keyword>